<accession>A0A9P8V9X1</accession>
<proteinExistence type="predicted"/>
<feature type="transmembrane region" description="Helical" evidence="2">
    <location>
        <begin position="251"/>
        <end position="270"/>
    </location>
</feature>
<dbReference type="AlphaFoldDB" id="A0A9P8V9X1"/>
<feature type="transmembrane region" description="Helical" evidence="2">
    <location>
        <begin position="154"/>
        <end position="176"/>
    </location>
</feature>
<dbReference type="OrthoDB" id="3177213at2759"/>
<dbReference type="PANTHER" id="PTHR42101:SF1">
    <property type="entry name" value="LOW TEMPERATURE REQUIREMENT A"/>
    <property type="match status" value="1"/>
</dbReference>
<organism evidence="3 4">
    <name type="scientific">Plectosphaerella plurivora</name>
    <dbReference type="NCBI Taxonomy" id="936078"/>
    <lineage>
        <taxon>Eukaryota</taxon>
        <taxon>Fungi</taxon>
        <taxon>Dikarya</taxon>
        <taxon>Ascomycota</taxon>
        <taxon>Pezizomycotina</taxon>
        <taxon>Sordariomycetes</taxon>
        <taxon>Hypocreomycetidae</taxon>
        <taxon>Glomerellales</taxon>
        <taxon>Plectosphaerellaceae</taxon>
        <taxon>Plectosphaerella</taxon>
    </lineage>
</organism>
<dbReference type="PANTHER" id="PTHR42101">
    <property type="entry name" value="CHROMOSOME 16, WHOLE GENOME SHOTGUN SEQUENCE"/>
    <property type="match status" value="1"/>
</dbReference>
<keyword evidence="2" id="KW-0812">Transmembrane</keyword>
<feature type="transmembrane region" description="Helical" evidence="2">
    <location>
        <begin position="94"/>
        <end position="111"/>
    </location>
</feature>
<feature type="transmembrane region" description="Helical" evidence="2">
    <location>
        <begin position="503"/>
        <end position="524"/>
    </location>
</feature>
<gene>
    <name evidence="3" type="ORF">F5X68DRAFT_276506</name>
</gene>
<keyword evidence="2" id="KW-0472">Membrane</keyword>
<feature type="transmembrane region" description="Helical" evidence="2">
    <location>
        <begin position="533"/>
        <end position="554"/>
    </location>
</feature>
<feature type="transmembrane region" description="Helical" evidence="2">
    <location>
        <begin position="290"/>
        <end position="311"/>
    </location>
</feature>
<evidence type="ECO:0000313" key="4">
    <source>
        <dbReference type="Proteomes" id="UP000770015"/>
    </source>
</evidence>
<dbReference type="Proteomes" id="UP000770015">
    <property type="component" value="Unassembled WGS sequence"/>
</dbReference>
<name>A0A9P8V9X1_9PEZI</name>
<comment type="caution">
    <text evidence="3">The sequence shown here is derived from an EMBL/GenBank/DDBJ whole genome shotgun (WGS) entry which is preliminary data.</text>
</comment>
<feature type="region of interest" description="Disordered" evidence="1">
    <location>
        <begin position="696"/>
        <end position="725"/>
    </location>
</feature>
<dbReference type="InterPro" id="IPR010640">
    <property type="entry name" value="Low_temperature_requirement_A"/>
</dbReference>
<feature type="region of interest" description="Disordered" evidence="1">
    <location>
        <begin position="659"/>
        <end position="680"/>
    </location>
</feature>
<sequence length="744" mass="84365">MSEKPASQEPAPEKLKLLRSPVSSDLMERAELTTGLQQAIGPEGIRHLGYARDLNPTLLRNSQATNLETFYDLFLAACLSLFNKNQQVNGLDAVSTYIGFFSLIWSTWLLTSMYDVRFVTDSVFERCARAVHMGVLVGFVTVSPNFETQDQDSIIFQTFSIIIMISRLCIALQYGVIMWHTRKYNVTFLPLIAMIVMNIIAAAIYLGVSFRFAHGNSRVFGAWYAIAAIEILLTMGLSVYYPVLSFKGTHLLSRISLLTCIIFGEGVAQACGKITDIVSVGSHAEWTGPTIGVVSAGIGISYVIFMLYFDWMPTWDISEWRQLVWSILHFPVHLSMTMFVEGIAQLVLYWKCVENIGIVRDGIEGRAVKFFNELIETTEVVKDRFPKLGDFLHYEIGNFSEQYHPIYTNTIEALNESTVRVNQIDPDFEGTPSPIAQLARYLNAVLVSLENSLYQNYEIDFVEDIDKDFNKTNEAEKFDDWYDFAMAIEYDHASRVRERFKIVYQYTFICGGIFFAFLTLLYMVSRRKRWTPWAAAGVFMNFILSLGIAFLAFIGNTTSTKLIEADVVAEYLQLADDVENGLPEPKPSAYDTFVQSPGVLPTLLGVYLLVLFVNHMMGDGPTFSFFKSWKARDGTTTPPQQDFQQVLVTADTKYDPGAQYVGQQVPYDPYAGQQRPQPSARPYSILRTTEPVQYQQQYEQQQQQGLEPQSYAQQGYPQPAAYQQPREQFTTVYEYSGNDGTRQP</sequence>
<keyword evidence="4" id="KW-1185">Reference proteome</keyword>
<protein>
    <submittedName>
        <fullName evidence="3">Uncharacterized protein</fullName>
    </submittedName>
</protein>
<evidence type="ECO:0000256" key="2">
    <source>
        <dbReference type="SAM" id="Phobius"/>
    </source>
</evidence>
<feature type="transmembrane region" description="Helical" evidence="2">
    <location>
        <begin position="188"/>
        <end position="210"/>
    </location>
</feature>
<reference evidence="3" key="1">
    <citation type="journal article" date="2021" name="Nat. Commun.">
        <title>Genetic determinants of endophytism in the Arabidopsis root mycobiome.</title>
        <authorList>
            <person name="Mesny F."/>
            <person name="Miyauchi S."/>
            <person name="Thiergart T."/>
            <person name="Pickel B."/>
            <person name="Atanasova L."/>
            <person name="Karlsson M."/>
            <person name="Huettel B."/>
            <person name="Barry K.W."/>
            <person name="Haridas S."/>
            <person name="Chen C."/>
            <person name="Bauer D."/>
            <person name="Andreopoulos W."/>
            <person name="Pangilinan J."/>
            <person name="LaButti K."/>
            <person name="Riley R."/>
            <person name="Lipzen A."/>
            <person name="Clum A."/>
            <person name="Drula E."/>
            <person name="Henrissat B."/>
            <person name="Kohler A."/>
            <person name="Grigoriev I.V."/>
            <person name="Martin F.M."/>
            <person name="Hacquard S."/>
        </authorList>
    </citation>
    <scope>NUCLEOTIDE SEQUENCE</scope>
    <source>
        <strain evidence="3">MPI-SDFR-AT-0117</strain>
    </source>
</reference>
<evidence type="ECO:0000313" key="3">
    <source>
        <dbReference type="EMBL" id="KAH6685690.1"/>
    </source>
</evidence>
<feature type="transmembrane region" description="Helical" evidence="2">
    <location>
        <begin position="222"/>
        <end position="244"/>
    </location>
</feature>
<keyword evidence="2" id="KW-1133">Transmembrane helix</keyword>
<evidence type="ECO:0000256" key="1">
    <source>
        <dbReference type="SAM" id="MobiDB-lite"/>
    </source>
</evidence>
<dbReference type="EMBL" id="JAGSXJ010000014">
    <property type="protein sequence ID" value="KAH6685690.1"/>
    <property type="molecule type" value="Genomic_DNA"/>
</dbReference>
<dbReference type="Pfam" id="PF06772">
    <property type="entry name" value="LtrA"/>
    <property type="match status" value="1"/>
</dbReference>
<feature type="transmembrane region" description="Helical" evidence="2">
    <location>
        <begin position="598"/>
        <end position="617"/>
    </location>
</feature>